<name>A0A8D8UZJ9_9HEMI</name>
<evidence type="ECO:0000256" key="8">
    <source>
        <dbReference type="ARBA" id="ARBA00023136"/>
    </source>
</evidence>
<protein>
    <recommendedName>
        <fullName evidence="2">small monomeric GTPase</fullName>
        <ecNumber evidence="2">3.6.5.2</ecNumber>
    </recommendedName>
</protein>
<keyword evidence="9" id="KW-0449">Lipoprotein</keyword>
<evidence type="ECO:0000256" key="1">
    <source>
        <dbReference type="ARBA" id="ARBA00004236"/>
    </source>
</evidence>
<dbReference type="NCBIfam" id="TIGR00231">
    <property type="entry name" value="small_GTP"/>
    <property type="match status" value="1"/>
</dbReference>
<dbReference type="InterPro" id="IPR020849">
    <property type="entry name" value="Small_GTPase_Ras-type"/>
</dbReference>
<keyword evidence="5" id="KW-0547">Nucleotide-binding</keyword>
<evidence type="ECO:0000256" key="7">
    <source>
        <dbReference type="ARBA" id="ARBA00023134"/>
    </source>
</evidence>
<keyword evidence="3" id="KW-1003">Cell membrane</keyword>
<evidence type="ECO:0000256" key="6">
    <source>
        <dbReference type="ARBA" id="ARBA00022801"/>
    </source>
</evidence>
<dbReference type="PROSITE" id="PS51420">
    <property type="entry name" value="RHO"/>
    <property type="match status" value="1"/>
</dbReference>
<sequence>MKEYRIVVLGSGGVGKSALTIQFVQEMFLEGYDPTIEDSFRKLIELDGEICRLEILDTAGAEQFHAMRDQYISNNQGFVLVYSIMDMMSFDHMRVLRQQITRIKDTCQVPMVLVGNKCDVEEDRVVSRAQGVSQAEEFGCSFYESSAKMKIHVNDIFYDLVNQIDRAGRNVDTPRPCSCCCVLM</sequence>
<organism evidence="11">
    <name type="scientific">Cacopsylla melanoneura</name>
    <dbReference type="NCBI Taxonomy" id="428564"/>
    <lineage>
        <taxon>Eukaryota</taxon>
        <taxon>Metazoa</taxon>
        <taxon>Ecdysozoa</taxon>
        <taxon>Arthropoda</taxon>
        <taxon>Hexapoda</taxon>
        <taxon>Insecta</taxon>
        <taxon>Pterygota</taxon>
        <taxon>Neoptera</taxon>
        <taxon>Paraneoptera</taxon>
        <taxon>Hemiptera</taxon>
        <taxon>Sternorrhyncha</taxon>
        <taxon>Psylloidea</taxon>
        <taxon>Psyllidae</taxon>
        <taxon>Psyllinae</taxon>
        <taxon>Cacopsylla</taxon>
    </lineage>
</organism>
<evidence type="ECO:0000256" key="4">
    <source>
        <dbReference type="ARBA" id="ARBA00022481"/>
    </source>
</evidence>
<dbReference type="PROSITE" id="PS51421">
    <property type="entry name" value="RAS"/>
    <property type="match status" value="1"/>
</dbReference>
<dbReference type="CDD" id="cd00876">
    <property type="entry name" value="Ras"/>
    <property type="match status" value="1"/>
</dbReference>
<dbReference type="GO" id="GO:0003925">
    <property type="term" value="F:G protein activity"/>
    <property type="evidence" value="ECO:0007669"/>
    <property type="project" value="UniProtKB-EC"/>
</dbReference>
<dbReference type="PRINTS" id="PR00449">
    <property type="entry name" value="RASTRNSFRMNG"/>
</dbReference>
<dbReference type="PANTHER" id="PTHR24070">
    <property type="entry name" value="RAS, DI-RAS, AND RHEB FAMILY MEMBERS OF SMALL GTPASE SUPERFAMILY"/>
    <property type="match status" value="1"/>
</dbReference>
<dbReference type="InterPro" id="IPR005225">
    <property type="entry name" value="Small_GTP-bd"/>
</dbReference>
<dbReference type="SMART" id="SM00175">
    <property type="entry name" value="RAB"/>
    <property type="match status" value="1"/>
</dbReference>
<reference evidence="11" key="1">
    <citation type="submission" date="2021-05" db="EMBL/GenBank/DDBJ databases">
        <authorList>
            <person name="Alioto T."/>
            <person name="Alioto T."/>
            <person name="Gomez Garrido J."/>
        </authorList>
    </citation>
    <scope>NUCLEOTIDE SEQUENCE</scope>
</reference>
<evidence type="ECO:0000256" key="5">
    <source>
        <dbReference type="ARBA" id="ARBA00022741"/>
    </source>
</evidence>
<evidence type="ECO:0000313" key="11">
    <source>
        <dbReference type="EMBL" id="CAG6714654.1"/>
    </source>
</evidence>
<dbReference type="Gene3D" id="3.40.50.300">
    <property type="entry name" value="P-loop containing nucleotide triphosphate hydrolases"/>
    <property type="match status" value="1"/>
</dbReference>
<evidence type="ECO:0000256" key="2">
    <source>
        <dbReference type="ARBA" id="ARBA00011984"/>
    </source>
</evidence>
<dbReference type="EC" id="3.6.5.2" evidence="2"/>
<dbReference type="GO" id="GO:0012505">
    <property type="term" value="C:endomembrane system"/>
    <property type="evidence" value="ECO:0007669"/>
    <property type="project" value="UniProtKB-SubCell"/>
</dbReference>
<dbReference type="Pfam" id="PF00071">
    <property type="entry name" value="Ras"/>
    <property type="match status" value="1"/>
</dbReference>
<proteinExistence type="predicted"/>
<dbReference type="InterPro" id="IPR001806">
    <property type="entry name" value="Small_GTPase"/>
</dbReference>
<dbReference type="FunFam" id="3.40.50.300:FF:000343">
    <property type="entry name" value="Ras family gtpase"/>
    <property type="match status" value="1"/>
</dbReference>
<keyword evidence="6" id="KW-0378">Hydrolase</keyword>
<keyword evidence="4" id="KW-0488">Methylation</keyword>
<comment type="subcellular location">
    <subcellularLocation>
        <location evidence="1">Cell membrane</location>
    </subcellularLocation>
    <subcellularLocation>
        <location evidence="10">Endomembrane system</location>
        <topology evidence="10">Lipid-anchor</topology>
        <orientation evidence="10">Cytoplasmic side</orientation>
    </subcellularLocation>
</comment>
<accession>A0A8D8UZJ9</accession>
<dbReference type="GO" id="GO:0007165">
    <property type="term" value="P:signal transduction"/>
    <property type="evidence" value="ECO:0007669"/>
    <property type="project" value="InterPro"/>
</dbReference>
<keyword evidence="7" id="KW-0342">GTP-binding</keyword>
<dbReference type="PROSITE" id="PS51419">
    <property type="entry name" value="RAB"/>
    <property type="match status" value="1"/>
</dbReference>
<dbReference type="GO" id="GO:0005525">
    <property type="term" value="F:GTP binding"/>
    <property type="evidence" value="ECO:0007669"/>
    <property type="project" value="UniProtKB-KW"/>
</dbReference>
<evidence type="ECO:0000256" key="9">
    <source>
        <dbReference type="ARBA" id="ARBA00023288"/>
    </source>
</evidence>
<evidence type="ECO:0000256" key="3">
    <source>
        <dbReference type="ARBA" id="ARBA00022475"/>
    </source>
</evidence>
<dbReference type="SUPFAM" id="SSF52540">
    <property type="entry name" value="P-loop containing nucleoside triphosphate hydrolases"/>
    <property type="match status" value="1"/>
</dbReference>
<dbReference type="EMBL" id="HBUF01352053">
    <property type="protein sequence ID" value="CAG6714654.1"/>
    <property type="molecule type" value="Transcribed_RNA"/>
</dbReference>
<dbReference type="SMART" id="SM00173">
    <property type="entry name" value="RAS"/>
    <property type="match status" value="1"/>
</dbReference>
<dbReference type="AlphaFoldDB" id="A0A8D8UZJ9"/>
<evidence type="ECO:0000256" key="10">
    <source>
        <dbReference type="ARBA" id="ARBA00046278"/>
    </source>
</evidence>
<dbReference type="InterPro" id="IPR027417">
    <property type="entry name" value="P-loop_NTPase"/>
</dbReference>
<dbReference type="GO" id="GO:0005886">
    <property type="term" value="C:plasma membrane"/>
    <property type="evidence" value="ECO:0007669"/>
    <property type="project" value="UniProtKB-SubCell"/>
</dbReference>
<dbReference type="SMART" id="SM00174">
    <property type="entry name" value="RHO"/>
    <property type="match status" value="1"/>
</dbReference>
<keyword evidence="8" id="KW-0472">Membrane</keyword>